<sequence length="60" mass="7229">MMSERFLFTLFSFPLLLDSISNSFMHICKSPFHNFPFKERCHCAIYVLHNLLIKRLHSIR</sequence>
<feature type="signal peptide" evidence="1">
    <location>
        <begin position="1"/>
        <end position="19"/>
    </location>
</feature>
<name>A0A0A8YDH4_ARUDO</name>
<dbReference type="EMBL" id="GBRH01276783">
    <property type="protein sequence ID" value="JAD21112.1"/>
    <property type="molecule type" value="Transcribed_RNA"/>
</dbReference>
<protein>
    <submittedName>
        <fullName evidence="2">Pco121713</fullName>
    </submittedName>
</protein>
<feature type="chain" id="PRO_5002059673" evidence="1">
    <location>
        <begin position="20"/>
        <end position="60"/>
    </location>
</feature>
<proteinExistence type="predicted"/>
<evidence type="ECO:0000256" key="1">
    <source>
        <dbReference type="SAM" id="SignalP"/>
    </source>
</evidence>
<keyword evidence="1" id="KW-0732">Signal</keyword>
<evidence type="ECO:0000313" key="2">
    <source>
        <dbReference type="EMBL" id="JAD21112.1"/>
    </source>
</evidence>
<accession>A0A0A8YDH4</accession>
<reference evidence="2" key="2">
    <citation type="journal article" date="2015" name="Data Brief">
        <title>Shoot transcriptome of the giant reed, Arundo donax.</title>
        <authorList>
            <person name="Barrero R.A."/>
            <person name="Guerrero F.D."/>
            <person name="Moolhuijzen P."/>
            <person name="Goolsby J.A."/>
            <person name="Tidwell J."/>
            <person name="Bellgard S.E."/>
            <person name="Bellgard M.I."/>
        </authorList>
    </citation>
    <scope>NUCLEOTIDE SEQUENCE</scope>
    <source>
        <tissue evidence="2">Shoot tissue taken approximately 20 cm above the soil surface</tissue>
    </source>
</reference>
<organism evidence="2">
    <name type="scientific">Arundo donax</name>
    <name type="common">Giant reed</name>
    <name type="synonym">Donax arundinaceus</name>
    <dbReference type="NCBI Taxonomy" id="35708"/>
    <lineage>
        <taxon>Eukaryota</taxon>
        <taxon>Viridiplantae</taxon>
        <taxon>Streptophyta</taxon>
        <taxon>Embryophyta</taxon>
        <taxon>Tracheophyta</taxon>
        <taxon>Spermatophyta</taxon>
        <taxon>Magnoliopsida</taxon>
        <taxon>Liliopsida</taxon>
        <taxon>Poales</taxon>
        <taxon>Poaceae</taxon>
        <taxon>PACMAD clade</taxon>
        <taxon>Arundinoideae</taxon>
        <taxon>Arundineae</taxon>
        <taxon>Arundo</taxon>
    </lineage>
</organism>
<reference evidence="2" key="1">
    <citation type="submission" date="2014-09" db="EMBL/GenBank/DDBJ databases">
        <authorList>
            <person name="Magalhaes I.L.F."/>
            <person name="Oliveira U."/>
            <person name="Santos F.R."/>
            <person name="Vidigal T.H.D.A."/>
            <person name="Brescovit A.D."/>
            <person name="Santos A.J."/>
        </authorList>
    </citation>
    <scope>NUCLEOTIDE SEQUENCE</scope>
    <source>
        <tissue evidence="2">Shoot tissue taken approximately 20 cm above the soil surface</tissue>
    </source>
</reference>
<dbReference type="AlphaFoldDB" id="A0A0A8YDH4"/>